<comment type="caution">
    <text evidence="1">The sequence shown here is derived from an EMBL/GenBank/DDBJ whole genome shotgun (WGS) entry which is preliminary data.</text>
</comment>
<evidence type="ECO:0000313" key="2">
    <source>
        <dbReference type="Proteomes" id="UP000886724"/>
    </source>
</evidence>
<proteinExistence type="predicted"/>
<dbReference type="AlphaFoldDB" id="A0A9D1XLH4"/>
<sequence>VLYNVINSYRLNQKMKNEFLKIKFSKEIYSQTNKLSYQILKDKHYISYVLITVYNYLKKNDVDNALAQLNKSISHIKHSEISYTTNIPVFDYYIVNTINSCKRNGYVIKTVISLNNTSILEKWEIIEIIKDLLDYTIEYTKNEKRFHIQIYDKNRYLVVKFIVPKNGDDFVFLNFNDELVKIYDQYNQDNNIIIKVLFGNSYS</sequence>
<organism evidence="1 2">
    <name type="scientific">Candidatus Erysipelatoclostridium merdavium</name>
    <dbReference type="NCBI Taxonomy" id="2838566"/>
    <lineage>
        <taxon>Bacteria</taxon>
        <taxon>Bacillati</taxon>
        <taxon>Bacillota</taxon>
        <taxon>Erysipelotrichia</taxon>
        <taxon>Erysipelotrichales</taxon>
        <taxon>Erysipelotrichales incertae sedis</taxon>
    </lineage>
</organism>
<dbReference type="EMBL" id="DXET01000103">
    <property type="protein sequence ID" value="HIX81232.1"/>
    <property type="molecule type" value="Genomic_DNA"/>
</dbReference>
<reference evidence="1" key="1">
    <citation type="journal article" date="2021" name="PeerJ">
        <title>Extensive microbial diversity within the chicken gut microbiome revealed by metagenomics and culture.</title>
        <authorList>
            <person name="Gilroy R."/>
            <person name="Ravi A."/>
            <person name="Getino M."/>
            <person name="Pursley I."/>
            <person name="Horton D.L."/>
            <person name="Alikhan N.F."/>
            <person name="Baker D."/>
            <person name="Gharbi K."/>
            <person name="Hall N."/>
            <person name="Watson M."/>
            <person name="Adriaenssens E.M."/>
            <person name="Foster-Nyarko E."/>
            <person name="Jarju S."/>
            <person name="Secka A."/>
            <person name="Antonio M."/>
            <person name="Oren A."/>
            <person name="Chaudhuri R.R."/>
            <person name="La Ragione R."/>
            <person name="Hildebrand F."/>
            <person name="Pallen M.J."/>
        </authorList>
    </citation>
    <scope>NUCLEOTIDE SEQUENCE</scope>
    <source>
        <strain evidence="1">ChiGjej1B1-14440</strain>
    </source>
</reference>
<protein>
    <submittedName>
        <fullName evidence="1">Uncharacterized protein</fullName>
    </submittedName>
</protein>
<feature type="non-terminal residue" evidence="1">
    <location>
        <position position="1"/>
    </location>
</feature>
<dbReference type="Proteomes" id="UP000886724">
    <property type="component" value="Unassembled WGS sequence"/>
</dbReference>
<accession>A0A9D1XLH4</accession>
<name>A0A9D1XLH4_9FIRM</name>
<reference evidence="1" key="2">
    <citation type="submission" date="2021-04" db="EMBL/GenBank/DDBJ databases">
        <authorList>
            <person name="Gilroy R."/>
        </authorList>
    </citation>
    <scope>NUCLEOTIDE SEQUENCE</scope>
    <source>
        <strain evidence="1">ChiGjej1B1-14440</strain>
    </source>
</reference>
<evidence type="ECO:0000313" key="1">
    <source>
        <dbReference type="EMBL" id="HIX81232.1"/>
    </source>
</evidence>
<gene>
    <name evidence="1" type="ORF">H9980_04570</name>
</gene>